<proteinExistence type="predicted"/>
<comment type="caution">
    <text evidence="1">The sequence shown here is derived from an EMBL/GenBank/DDBJ whole genome shotgun (WGS) entry which is preliminary data.</text>
</comment>
<keyword evidence="2" id="KW-1185">Reference proteome</keyword>
<dbReference type="Proteomes" id="UP001153365">
    <property type="component" value="Unassembled WGS sequence"/>
</dbReference>
<organism evidence="1 2">
    <name type="scientific">Phakopsora pachyrhizi</name>
    <name type="common">Asian soybean rust disease fungus</name>
    <dbReference type="NCBI Taxonomy" id="170000"/>
    <lineage>
        <taxon>Eukaryota</taxon>
        <taxon>Fungi</taxon>
        <taxon>Dikarya</taxon>
        <taxon>Basidiomycota</taxon>
        <taxon>Pucciniomycotina</taxon>
        <taxon>Pucciniomycetes</taxon>
        <taxon>Pucciniales</taxon>
        <taxon>Phakopsoraceae</taxon>
        <taxon>Phakopsora</taxon>
    </lineage>
</organism>
<evidence type="ECO:0000313" key="2">
    <source>
        <dbReference type="Proteomes" id="UP001153365"/>
    </source>
</evidence>
<protein>
    <submittedName>
        <fullName evidence="1">Expressed protein</fullName>
    </submittedName>
</protein>
<dbReference type="EMBL" id="CALTRL010000363">
    <property type="protein sequence ID" value="CAH7667626.1"/>
    <property type="molecule type" value="Genomic_DNA"/>
</dbReference>
<reference evidence="1" key="1">
    <citation type="submission" date="2022-06" db="EMBL/GenBank/DDBJ databases">
        <authorList>
            <consortium name="SYNGENTA / RWTH Aachen University"/>
        </authorList>
    </citation>
    <scope>NUCLEOTIDE SEQUENCE</scope>
</reference>
<dbReference type="AlphaFoldDB" id="A0AAV0AGZ7"/>
<name>A0AAV0AGZ7_PHAPC</name>
<accession>A0AAV0AGZ7</accession>
<sequence length="384" mass="44151">MKDLRIKLIVISLYLSINLILVSSRSSNHKHLNLLRKHKKHFLLLDGYRNKYHNYKKEDTIDLGPNVIRTTIRRRNLNLGGQNFHEKVPINEENRSREAVSELMKTSFFELKSHLRGISNKNSDALKKCLERIQNKQQRIIDDEVQQNCNGLILRTSYGIQSLVNLVLEQFVGIFTPIMIGNVLTELSYRLDNFKAENRKSDDGGKVFLVSKDFGNLEEILKMIRLSILSVSSSVSGNSVTGIERLESCAIESYKKHLYINKLSSKKIDLKNIKTLMGLCRDERGDSLMDFRESVKVMVYGVIEQFVGILPSSMMKQLYTILDRYIISSTQKSKNSDRNLSFYPDDFKSFGDLEQSLRKLSNSFGPETVTLVEDLINKLSQKLN</sequence>
<gene>
    <name evidence="1" type="ORF">PPACK8108_LOCUS2045</name>
</gene>
<evidence type="ECO:0000313" key="1">
    <source>
        <dbReference type="EMBL" id="CAH7667626.1"/>
    </source>
</evidence>